<feature type="compositionally biased region" description="Polar residues" evidence="1">
    <location>
        <begin position="79"/>
        <end position="92"/>
    </location>
</feature>
<reference evidence="3 4" key="1">
    <citation type="submission" date="2021-06" db="EMBL/GenBank/DDBJ databases">
        <title>Caerostris extrusa draft genome.</title>
        <authorList>
            <person name="Kono N."/>
            <person name="Arakawa K."/>
        </authorList>
    </citation>
    <scope>NUCLEOTIDE SEQUENCE [LARGE SCALE GENOMIC DNA]</scope>
</reference>
<evidence type="ECO:0000313" key="3">
    <source>
        <dbReference type="EMBL" id="GIY46105.1"/>
    </source>
</evidence>
<keyword evidence="2" id="KW-0472">Membrane</keyword>
<gene>
    <name evidence="3" type="ORF">CEXT_695181</name>
</gene>
<keyword evidence="2" id="KW-1133">Transmembrane helix</keyword>
<dbReference type="EMBL" id="BPLR01011366">
    <property type="protein sequence ID" value="GIY46105.1"/>
    <property type="molecule type" value="Genomic_DNA"/>
</dbReference>
<organism evidence="3 4">
    <name type="scientific">Caerostris extrusa</name>
    <name type="common">Bark spider</name>
    <name type="synonym">Caerostris bankana</name>
    <dbReference type="NCBI Taxonomy" id="172846"/>
    <lineage>
        <taxon>Eukaryota</taxon>
        <taxon>Metazoa</taxon>
        <taxon>Ecdysozoa</taxon>
        <taxon>Arthropoda</taxon>
        <taxon>Chelicerata</taxon>
        <taxon>Arachnida</taxon>
        <taxon>Araneae</taxon>
        <taxon>Araneomorphae</taxon>
        <taxon>Entelegynae</taxon>
        <taxon>Araneoidea</taxon>
        <taxon>Araneidae</taxon>
        <taxon>Caerostris</taxon>
    </lineage>
</organism>
<feature type="transmembrane region" description="Helical" evidence="2">
    <location>
        <begin position="29"/>
        <end position="46"/>
    </location>
</feature>
<evidence type="ECO:0000256" key="2">
    <source>
        <dbReference type="SAM" id="Phobius"/>
    </source>
</evidence>
<evidence type="ECO:0000313" key="4">
    <source>
        <dbReference type="Proteomes" id="UP001054945"/>
    </source>
</evidence>
<name>A0AAV4TJ12_CAEEX</name>
<keyword evidence="2" id="KW-0812">Transmembrane</keyword>
<protein>
    <submittedName>
        <fullName evidence="3">Uncharacterized protein</fullName>
    </submittedName>
</protein>
<comment type="caution">
    <text evidence="3">The sequence shown here is derived from an EMBL/GenBank/DDBJ whole genome shotgun (WGS) entry which is preliminary data.</text>
</comment>
<dbReference type="AlphaFoldDB" id="A0AAV4TJ12"/>
<keyword evidence="4" id="KW-1185">Reference proteome</keyword>
<accession>A0AAV4TJ12</accession>
<dbReference type="Proteomes" id="UP001054945">
    <property type="component" value="Unassembled WGS sequence"/>
</dbReference>
<feature type="region of interest" description="Disordered" evidence="1">
    <location>
        <begin position="71"/>
        <end position="92"/>
    </location>
</feature>
<evidence type="ECO:0000256" key="1">
    <source>
        <dbReference type="SAM" id="MobiDB-lite"/>
    </source>
</evidence>
<proteinExistence type="predicted"/>
<sequence>MKFNAYLFLASLPSPVSNSEHLMPHHRKLFTYLIVCAFLFGGIYVIRFRLKTASQLLPDFLPNAARYRHSRVCAPSPPSSSTLHPGTSTGDR</sequence>